<dbReference type="InterPro" id="IPR000330">
    <property type="entry name" value="SNF2_N"/>
</dbReference>
<dbReference type="STRING" id="51511.ENSCSAVP00000000001"/>
<evidence type="ECO:0000256" key="1">
    <source>
        <dbReference type="SAM" id="MobiDB-lite"/>
    </source>
</evidence>
<proteinExistence type="predicted"/>
<dbReference type="InterPro" id="IPR014001">
    <property type="entry name" value="Helicase_ATP-bd"/>
</dbReference>
<reference evidence="3" key="3">
    <citation type="submission" date="2025-09" db="UniProtKB">
        <authorList>
            <consortium name="Ensembl"/>
        </authorList>
    </citation>
    <scope>IDENTIFICATION</scope>
</reference>
<evidence type="ECO:0000313" key="3">
    <source>
        <dbReference type="Ensembl" id="ENSCSAVP00000000001.1"/>
    </source>
</evidence>
<keyword evidence="4" id="KW-1185">Reference proteome</keyword>
<organism evidence="3 4">
    <name type="scientific">Ciona savignyi</name>
    <name type="common">Pacific transparent sea squirt</name>
    <dbReference type="NCBI Taxonomy" id="51511"/>
    <lineage>
        <taxon>Eukaryota</taxon>
        <taxon>Metazoa</taxon>
        <taxon>Chordata</taxon>
        <taxon>Tunicata</taxon>
        <taxon>Ascidiacea</taxon>
        <taxon>Phlebobranchia</taxon>
        <taxon>Cionidae</taxon>
        <taxon>Ciona</taxon>
    </lineage>
</organism>
<reference evidence="3" key="2">
    <citation type="submission" date="2025-08" db="UniProtKB">
        <authorList>
            <consortium name="Ensembl"/>
        </authorList>
    </citation>
    <scope>IDENTIFICATION</scope>
</reference>
<dbReference type="Pfam" id="PF00176">
    <property type="entry name" value="SNF2-rel_dom"/>
    <property type="match status" value="1"/>
</dbReference>
<dbReference type="InParanoid" id="H2Y3V3"/>
<feature type="domain" description="Helicase ATP-binding" evidence="2">
    <location>
        <begin position="157"/>
        <end position="252"/>
    </location>
</feature>
<protein>
    <recommendedName>
        <fullName evidence="2">Helicase ATP-binding domain-containing protein</fullName>
    </recommendedName>
</protein>
<dbReference type="SUPFAM" id="SSF52540">
    <property type="entry name" value="P-loop containing nucleoside triphosphate hydrolases"/>
    <property type="match status" value="1"/>
</dbReference>
<reference evidence="4" key="1">
    <citation type="submission" date="2003-08" db="EMBL/GenBank/DDBJ databases">
        <authorList>
            <person name="Birren B."/>
            <person name="Nusbaum C."/>
            <person name="Abebe A."/>
            <person name="Abouelleil A."/>
            <person name="Adekoya E."/>
            <person name="Ait-zahra M."/>
            <person name="Allen N."/>
            <person name="Allen T."/>
            <person name="An P."/>
            <person name="Anderson M."/>
            <person name="Anderson S."/>
            <person name="Arachchi H."/>
            <person name="Armbruster J."/>
            <person name="Bachantsang P."/>
            <person name="Baldwin J."/>
            <person name="Barry A."/>
            <person name="Bayul T."/>
            <person name="Blitshsteyn B."/>
            <person name="Bloom T."/>
            <person name="Blye J."/>
            <person name="Boguslavskiy L."/>
            <person name="Borowsky M."/>
            <person name="Boukhgalter B."/>
            <person name="Brunache A."/>
            <person name="Butler J."/>
            <person name="Calixte N."/>
            <person name="Calvo S."/>
            <person name="Camarata J."/>
            <person name="Campo K."/>
            <person name="Chang J."/>
            <person name="Cheshatsang Y."/>
            <person name="Citroen M."/>
            <person name="Collymore A."/>
            <person name="Considine T."/>
            <person name="Cook A."/>
            <person name="Cooke P."/>
            <person name="Corum B."/>
            <person name="Cuomo C."/>
            <person name="David R."/>
            <person name="Dawoe T."/>
            <person name="Degray S."/>
            <person name="Dodge S."/>
            <person name="Dooley K."/>
            <person name="Dorje P."/>
            <person name="Dorjee K."/>
            <person name="Dorris L."/>
            <person name="Duffey N."/>
            <person name="Dupes A."/>
            <person name="Elkins T."/>
            <person name="Engels R."/>
            <person name="Erickson J."/>
            <person name="Farina A."/>
            <person name="Faro S."/>
            <person name="Ferreira P."/>
            <person name="Fischer H."/>
            <person name="Fitzgerald M."/>
            <person name="Foley K."/>
            <person name="Gage D."/>
            <person name="Galagan J."/>
            <person name="Gearin G."/>
            <person name="Gnerre S."/>
            <person name="Gnirke A."/>
            <person name="Goyette A."/>
            <person name="Graham J."/>
            <person name="Grandbois E."/>
            <person name="Gyaltsen K."/>
            <person name="Hafez N."/>
            <person name="Hagopian D."/>
            <person name="Hagos B."/>
            <person name="Hall J."/>
            <person name="Hatcher B."/>
            <person name="Heller A."/>
            <person name="Higgins H."/>
            <person name="Honan T."/>
            <person name="Horn A."/>
            <person name="Houde N."/>
            <person name="Hughes L."/>
            <person name="Hulme W."/>
            <person name="Husby E."/>
            <person name="Iliev I."/>
            <person name="Jaffe D."/>
            <person name="Jones C."/>
            <person name="Kamal M."/>
            <person name="Kamat A."/>
            <person name="Kamvysselis M."/>
            <person name="Karlsson E."/>
            <person name="Kells C."/>
            <person name="Kieu A."/>
            <person name="Kisner P."/>
            <person name="Kodira C."/>
            <person name="Kulbokas E."/>
            <person name="Labutti K."/>
            <person name="Lama D."/>
            <person name="Landers T."/>
            <person name="Leger J."/>
            <person name="Levine S."/>
            <person name="Lewis D."/>
            <person name="Lewis T."/>
            <person name="Lindblad-toh K."/>
            <person name="Liu X."/>
            <person name="Lokyitsang T."/>
            <person name="Lokyitsang Y."/>
            <person name="Lucien O."/>
            <person name="Lui A."/>
            <person name="Ma L.J."/>
            <person name="Mabbitt R."/>
            <person name="Macdonald J."/>
            <person name="Maclean C."/>
            <person name="Major J."/>
            <person name="Manning J."/>
            <person name="Marabella R."/>
            <person name="Maru K."/>
            <person name="Matthews C."/>
            <person name="Mauceli E."/>
            <person name="Mccarthy M."/>
            <person name="Mcdonough S."/>
            <person name="Mcghee T."/>
            <person name="Meldrim J."/>
            <person name="Meneus L."/>
            <person name="Mesirov J."/>
            <person name="Mihalev A."/>
            <person name="Mihova T."/>
            <person name="Mikkelsen T."/>
            <person name="Mlenga V."/>
            <person name="Moru K."/>
            <person name="Mozes J."/>
            <person name="Mulrain L."/>
            <person name="Munson G."/>
            <person name="Naylor J."/>
            <person name="Newes C."/>
            <person name="Nguyen C."/>
            <person name="Nguyen N."/>
            <person name="Nguyen T."/>
            <person name="Nicol R."/>
            <person name="Nielsen C."/>
            <person name="Nizzari M."/>
            <person name="Norbu C."/>
            <person name="Norbu N."/>
            <person name="O'donnell P."/>
            <person name="Okoawo O."/>
            <person name="O'leary S."/>
            <person name="Omotosho B."/>
            <person name="O'neill K."/>
            <person name="Osman S."/>
            <person name="Parker S."/>
            <person name="Perrin D."/>
            <person name="Phunkhang P."/>
            <person name="Piqani B."/>
            <person name="Purcell S."/>
            <person name="Rachupka T."/>
            <person name="Ramasamy U."/>
            <person name="Rameau R."/>
            <person name="Ray V."/>
            <person name="Raymond C."/>
            <person name="Retta R."/>
            <person name="Richardson S."/>
            <person name="Rise C."/>
            <person name="Rodriguez J."/>
            <person name="Rogers J."/>
            <person name="Rogov P."/>
            <person name="Rutman M."/>
            <person name="Schupbach R."/>
            <person name="Seaman C."/>
            <person name="Settipalli S."/>
            <person name="Sharpe T."/>
            <person name="Sheridan J."/>
            <person name="Sherpa N."/>
            <person name="Shi J."/>
            <person name="Smirnov S."/>
            <person name="Smith C."/>
            <person name="Sougnez C."/>
            <person name="Spencer B."/>
            <person name="Stalker J."/>
            <person name="Stange-thomann N."/>
            <person name="Stavropoulos S."/>
            <person name="Stetson K."/>
            <person name="Stone C."/>
            <person name="Stone S."/>
            <person name="Stubbs M."/>
            <person name="Talamas J."/>
            <person name="Tchuinga P."/>
            <person name="Tenzing P."/>
            <person name="Tesfaye S."/>
            <person name="Theodore J."/>
            <person name="Thoulutsang Y."/>
            <person name="Topham K."/>
            <person name="Towey S."/>
            <person name="Tsamla T."/>
            <person name="Tsomo N."/>
            <person name="Vallee D."/>
            <person name="Vassiliev H."/>
            <person name="Venkataraman V."/>
            <person name="Vinson J."/>
            <person name="Vo A."/>
            <person name="Wade C."/>
            <person name="Wang S."/>
            <person name="Wangchuk T."/>
            <person name="Wangdi T."/>
            <person name="Whittaker C."/>
            <person name="Wilkinson J."/>
            <person name="Wu Y."/>
            <person name="Wyman D."/>
            <person name="Yadav S."/>
            <person name="Yang S."/>
            <person name="Yang X."/>
            <person name="Yeager S."/>
            <person name="Yee E."/>
            <person name="Young G."/>
            <person name="Zainoun J."/>
            <person name="Zembeck L."/>
            <person name="Zimmer A."/>
            <person name="Zody M."/>
            <person name="Lander E."/>
        </authorList>
    </citation>
    <scope>NUCLEOTIDE SEQUENCE [LARGE SCALE GENOMIC DNA]</scope>
</reference>
<dbReference type="GO" id="GO:0005524">
    <property type="term" value="F:ATP binding"/>
    <property type="evidence" value="ECO:0007669"/>
    <property type="project" value="InterPro"/>
</dbReference>
<dbReference type="Gene3D" id="3.40.50.10810">
    <property type="entry name" value="Tandem AAA-ATPase domain"/>
    <property type="match status" value="1"/>
</dbReference>
<dbReference type="HOGENOM" id="CLU_1102473_0_0_1"/>
<dbReference type="InterPro" id="IPR038718">
    <property type="entry name" value="SNF2-like_sf"/>
</dbReference>
<dbReference type="AlphaFoldDB" id="H2Y3V3"/>
<feature type="compositionally biased region" description="Basic and acidic residues" evidence="1">
    <location>
        <begin position="1"/>
        <end position="12"/>
    </location>
</feature>
<dbReference type="eggNOG" id="KOG0389">
    <property type="taxonomic scope" value="Eukaryota"/>
</dbReference>
<dbReference type="GeneTree" id="ENSGT00910000144252"/>
<feature type="region of interest" description="Disordered" evidence="1">
    <location>
        <begin position="1"/>
        <end position="20"/>
    </location>
</feature>
<dbReference type="PANTHER" id="PTHR10799">
    <property type="entry name" value="SNF2/RAD54 HELICASE FAMILY"/>
    <property type="match status" value="1"/>
</dbReference>
<evidence type="ECO:0000259" key="2">
    <source>
        <dbReference type="PROSITE" id="PS51192"/>
    </source>
</evidence>
<accession>H2Y3V3</accession>
<dbReference type="Ensembl" id="ENSCSAVT00000000001.1">
    <property type="protein sequence ID" value="ENSCSAVP00000000001.1"/>
    <property type="gene ID" value="ENSCSAVG00000000001.1"/>
</dbReference>
<name>H2Y3V3_CIOSA</name>
<sequence>MATGGHKERESDAISSDDDDEFNITAHKKQMIIELLQESSEEELMTISKCSSKKAKTIISIRPFPSWEDLVNKLDTTRLMNRDLLWSCIDLLKERKTLCSLMSKCGKISMKLEEEFAKLREESQLGNQSSTISIQPQNISPKFTLKPYQMIGLNWLALLQRNNLNGILADEMGLGKTIQTISYLAYMLDMKISEGPHLIIVPSSTLDNWKREFDEWCPSIRVVEYVGPQHERRELRSSLLRQFTDCNVILTT</sequence>
<evidence type="ECO:0000313" key="4">
    <source>
        <dbReference type="Proteomes" id="UP000007875"/>
    </source>
</evidence>
<dbReference type="Proteomes" id="UP000007875">
    <property type="component" value="Unassembled WGS sequence"/>
</dbReference>
<dbReference type="PROSITE" id="PS51192">
    <property type="entry name" value="HELICASE_ATP_BIND_1"/>
    <property type="match status" value="1"/>
</dbReference>
<dbReference type="InterPro" id="IPR027417">
    <property type="entry name" value="P-loop_NTPase"/>
</dbReference>
<dbReference type="GO" id="GO:0005694">
    <property type="term" value="C:chromosome"/>
    <property type="evidence" value="ECO:0007669"/>
    <property type="project" value="UniProtKB-ARBA"/>
</dbReference>